<feature type="compositionally biased region" description="Acidic residues" evidence="3">
    <location>
        <begin position="372"/>
        <end position="385"/>
    </location>
</feature>
<dbReference type="SMART" id="SM00297">
    <property type="entry name" value="BROMO"/>
    <property type="match status" value="2"/>
</dbReference>
<dbReference type="PANTHER" id="PTHR22880:SF225">
    <property type="entry name" value="BROMODOMAIN-CONTAINING PROTEIN BET-1-RELATED"/>
    <property type="match status" value="1"/>
</dbReference>
<feature type="domain" description="Bromo" evidence="4">
    <location>
        <begin position="95"/>
        <end position="167"/>
    </location>
</feature>
<feature type="compositionally biased region" description="Low complexity" evidence="3">
    <location>
        <begin position="441"/>
        <end position="460"/>
    </location>
</feature>
<feature type="compositionally biased region" description="Polar residues" evidence="3">
    <location>
        <begin position="1"/>
        <end position="34"/>
    </location>
</feature>
<dbReference type="EMBL" id="JAEPRA010000018">
    <property type="protein sequence ID" value="KAG2173517.1"/>
    <property type="molecule type" value="Genomic_DNA"/>
</dbReference>
<dbReference type="SUPFAM" id="SSF47370">
    <property type="entry name" value="Bromodomain"/>
    <property type="match status" value="2"/>
</dbReference>
<dbReference type="InterPro" id="IPR001487">
    <property type="entry name" value="Bromodomain"/>
</dbReference>
<name>A0A8H7PGG9_9FUNG</name>
<reference evidence="5" key="1">
    <citation type="submission" date="2020-12" db="EMBL/GenBank/DDBJ databases">
        <title>Metabolic potential, ecology and presence of endohyphal bacteria is reflected in genomic diversity of Mucoromycotina.</title>
        <authorList>
            <person name="Muszewska A."/>
            <person name="Okrasinska A."/>
            <person name="Steczkiewicz K."/>
            <person name="Drgas O."/>
            <person name="Orlowska M."/>
            <person name="Perlinska-Lenart U."/>
            <person name="Aleksandrzak-Piekarczyk T."/>
            <person name="Szatraj K."/>
            <person name="Zielenkiewicz U."/>
            <person name="Pilsyk S."/>
            <person name="Malc E."/>
            <person name="Mieczkowski P."/>
            <person name="Kruszewska J.S."/>
            <person name="Biernat P."/>
            <person name="Pawlowska J."/>
        </authorList>
    </citation>
    <scope>NUCLEOTIDE SEQUENCE</scope>
    <source>
        <strain evidence="5">WA0000051536</strain>
    </source>
</reference>
<dbReference type="GO" id="GO:0000785">
    <property type="term" value="C:chromatin"/>
    <property type="evidence" value="ECO:0007669"/>
    <property type="project" value="TreeGrafter"/>
</dbReference>
<feature type="compositionally biased region" description="Polar residues" evidence="3">
    <location>
        <begin position="55"/>
        <end position="81"/>
    </location>
</feature>
<organism evidence="5 6">
    <name type="scientific">Umbelopsis vinacea</name>
    <dbReference type="NCBI Taxonomy" id="44442"/>
    <lineage>
        <taxon>Eukaryota</taxon>
        <taxon>Fungi</taxon>
        <taxon>Fungi incertae sedis</taxon>
        <taxon>Mucoromycota</taxon>
        <taxon>Mucoromycotina</taxon>
        <taxon>Umbelopsidomycetes</taxon>
        <taxon>Umbelopsidales</taxon>
        <taxon>Umbelopsidaceae</taxon>
        <taxon>Umbelopsis</taxon>
    </lineage>
</organism>
<keyword evidence="1 2" id="KW-0103">Bromodomain</keyword>
<protein>
    <recommendedName>
        <fullName evidence="4">Bromo domain-containing protein</fullName>
    </recommendedName>
</protein>
<feature type="compositionally biased region" description="Basic and acidic residues" evidence="3">
    <location>
        <begin position="479"/>
        <end position="497"/>
    </location>
</feature>
<dbReference type="PROSITE" id="PS50014">
    <property type="entry name" value="BROMODOMAIN_2"/>
    <property type="match status" value="2"/>
</dbReference>
<dbReference type="InterPro" id="IPR050935">
    <property type="entry name" value="Bromo_chromatin_reader"/>
</dbReference>
<accession>A0A8H7PGG9</accession>
<dbReference type="AlphaFoldDB" id="A0A8H7PGG9"/>
<keyword evidence="6" id="KW-1185">Reference proteome</keyword>
<evidence type="ECO:0000259" key="4">
    <source>
        <dbReference type="PROSITE" id="PS50014"/>
    </source>
</evidence>
<dbReference type="PRINTS" id="PR00503">
    <property type="entry name" value="BROMODOMAIN"/>
</dbReference>
<feature type="compositionally biased region" description="Polar residues" evidence="3">
    <location>
        <begin position="507"/>
        <end position="534"/>
    </location>
</feature>
<dbReference type="GO" id="GO:0006355">
    <property type="term" value="P:regulation of DNA-templated transcription"/>
    <property type="evidence" value="ECO:0007669"/>
    <property type="project" value="TreeGrafter"/>
</dbReference>
<dbReference type="Pfam" id="PF00439">
    <property type="entry name" value="Bromodomain"/>
    <property type="match status" value="2"/>
</dbReference>
<dbReference type="Proteomes" id="UP000612746">
    <property type="component" value="Unassembled WGS sequence"/>
</dbReference>
<dbReference type="InterPro" id="IPR018359">
    <property type="entry name" value="Bromodomain_CS"/>
</dbReference>
<gene>
    <name evidence="5" type="ORF">INT44_007108</name>
</gene>
<dbReference type="GO" id="GO:0005634">
    <property type="term" value="C:nucleus"/>
    <property type="evidence" value="ECO:0007669"/>
    <property type="project" value="TreeGrafter"/>
</dbReference>
<dbReference type="PROSITE" id="PS00633">
    <property type="entry name" value="BROMODOMAIN_1"/>
    <property type="match status" value="1"/>
</dbReference>
<feature type="region of interest" description="Disordered" evidence="3">
    <location>
        <begin position="1"/>
        <end position="81"/>
    </location>
</feature>
<feature type="region of interest" description="Disordered" evidence="3">
    <location>
        <begin position="187"/>
        <end position="216"/>
    </location>
</feature>
<dbReference type="PANTHER" id="PTHR22880">
    <property type="entry name" value="FALZ-RELATED BROMODOMAIN-CONTAINING PROTEINS"/>
    <property type="match status" value="1"/>
</dbReference>
<evidence type="ECO:0000313" key="6">
    <source>
        <dbReference type="Proteomes" id="UP000612746"/>
    </source>
</evidence>
<dbReference type="GO" id="GO:0006338">
    <property type="term" value="P:chromatin remodeling"/>
    <property type="evidence" value="ECO:0007669"/>
    <property type="project" value="TreeGrafter"/>
</dbReference>
<evidence type="ECO:0000256" key="2">
    <source>
        <dbReference type="PROSITE-ProRule" id="PRU00035"/>
    </source>
</evidence>
<dbReference type="Gene3D" id="1.20.920.10">
    <property type="entry name" value="Bromodomain-like"/>
    <property type="match status" value="2"/>
</dbReference>
<feature type="region of interest" description="Disordered" evidence="3">
    <location>
        <begin position="368"/>
        <end position="570"/>
    </location>
</feature>
<feature type="domain" description="Bromo" evidence="4">
    <location>
        <begin position="233"/>
        <end position="305"/>
    </location>
</feature>
<feature type="compositionally biased region" description="Basic and acidic residues" evidence="3">
    <location>
        <begin position="544"/>
        <end position="570"/>
    </location>
</feature>
<dbReference type="OrthoDB" id="21449at2759"/>
<proteinExistence type="predicted"/>
<evidence type="ECO:0000313" key="5">
    <source>
        <dbReference type="EMBL" id="KAG2173517.1"/>
    </source>
</evidence>
<dbReference type="InterPro" id="IPR036427">
    <property type="entry name" value="Bromodomain-like_sf"/>
</dbReference>
<comment type="caution">
    <text evidence="5">The sequence shown here is derived from an EMBL/GenBank/DDBJ whole genome shotgun (WGS) entry which is preliminary data.</text>
</comment>
<evidence type="ECO:0000256" key="3">
    <source>
        <dbReference type="SAM" id="MobiDB-lite"/>
    </source>
</evidence>
<sequence>MNFVTDSTVNSSQNHTQDNESSQSMNASNEQPVYNQPMDEQFTESNGMPLEPTVVHQSTTQPSLDTQPNDPDNQQPAAMSKEQWQWCTATLKNLKKNKSAGPFLEPVDIVKFNIPHYPDLIKHPMDLGTVQAKVNARQYSSLDRFIADVRLIFTNCYTFNGVDSPVSAMAAEVEKAFDRAVYKKPSAPAPVPKKVVEPPAKVSKKEPKVTSAGLTSDERKRCRKALDEMKKPAHNAIAWPFLLPVDPVAWNIIGYFDVVKHPMDISTVEKKLNAGEYNNVAEFEADVRLIFHNCYIFNTPDNEVYQMGQALEAVFNERWHKMAPVDIPAPPPVATAAATPAPKKVMSAKEKRIEQLEAQLRRLKEQLNEQQEIQEAEDDDDDDEFKDFTPAPSKRVRSTSRRLTQDSDDDTEFVPKKRRTSKSFPTVKQDLQLSPPPAPVIPAKAPALSKSPPISLASLSGNRPKLALGATLSGPSPPPEKDQEKKPEIVLQNEDKWLALMRADGGSQASSQTAGPTGVDSTTPSANTSPAQDNQKVDPLWQKFQEERRLREENEREARELVKRKEKERKEEEIRLMEQLEAAKRAKEEAERERRRTYHRQLQEETKLWTVDLYKQKRIMERFERECWADNEWRDEMKRQQEAAESRRVIMPAFTLSTGLTLDQVKQAILHHRDHYEQRKLEHGDERIVDMDME</sequence>
<feature type="compositionally biased region" description="Polar residues" evidence="3">
    <location>
        <begin position="422"/>
        <end position="432"/>
    </location>
</feature>
<evidence type="ECO:0000256" key="1">
    <source>
        <dbReference type="ARBA" id="ARBA00023117"/>
    </source>
</evidence>